<gene>
    <name evidence="2" type="ORF">ACFOHL_07925</name>
</gene>
<keyword evidence="2" id="KW-0966">Cell projection</keyword>
<organism evidence="2 3">
    <name type="scientific">Agaribacter flavus</name>
    <dbReference type="NCBI Taxonomy" id="1902781"/>
    <lineage>
        <taxon>Bacteria</taxon>
        <taxon>Pseudomonadati</taxon>
        <taxon>Pseudomonadota</taxon>
        <taxon>Gammaproteobacteria</taxon>
        <taxon>Alteromonadales</taxon>
        <taxon>Alteromonadaceae</taxon>
        <taxon>Agaribacter</taxon>
    </lineage>
</organism>
<accession>A0ABV7FML7</accession>
<dbReference type="RefSeq" id="WP_376919686.1">
    <property type="nucleotide sequence ID" value="NZ_JBHRSW010000014.1"/>
</dbReference>
<evidence type="ECO:0000313" key="3">
    <source>
        <dbReference type="Proteomes" id="UP001595478"/>
    </source>
</evidence>
<dbReference type="EMBL" id="JBHRSW010000014">
    <property type="protein sequence ID" value="MFC3121547.1"/>
    <property type="molecule type" value="Genomic_DNA"/>
</dbReference>
<evidence type="ECO:0000259" key="1">
    <source>
        <dbReference type="Pfam" id="PF01052"/>
    </source>
</evidence>
<dbReference type="Pfam" id="PF01052">
    <property type="entry name" value="FliMN_C"/>
    <property type="match status" value="1"/>
</dbReference>
<protein>
    <submittedName>
        <fullName evidence="2">FliM/FliN family flagellar motor switch protein</fullName>
    </submittedName>
</protein>
<name>A0ABV7FML7_9ALTE</name>
<evidence type="ECO:0000313" key="2">
    <source>
        <dbReference type="EMBL" id="MFC3121547.1"/>
    </source>
</evidence>
<dbReference type="Gene3D" id="2.30.330.10">
    <property type="entry name" value="SpoA-like"/>
    <property type="match status" value="1"/>
</dbReference>
<dbReference type="InterPro" id="IPR036429">
    <property type="entry name" value="SpoA-like_sf"/>
</dbReference>
<comment type="caution">
    <text evidence="2">The sequence shown here is derived from an EMBL/GenBank/DDBJ whole genome shotgun (WGS) entry which is preliminary data.</text>
</comment>
<keyword evidence="2" id="KW-0282">Flagellum</keyword>
<reference evidence="3" key="1">
    <citation type="journal article" date="2019" name="Int. J. Syst. Evol. Microbiol.">
        <title>The Global Catalogue of Microorganisms (GCM) 10K type strain sequencing project: providing services to taxonomists for standard genome sequencing and annotation.</title>
        <authorList>
            <consortium name="The Broad Institute Genomics Platform"/>
            <consortium name="The Broad Institute Genome Sequencing Center for Infectious Disease"/>
            <person name="Wu L."/>
            <person name="Ma J."/>
        </authorList>
    </citation>
    <scope>NUCLEOTIDE SEQUENCE [LARGE SCALE GENOMIC DNA]</scope>
    <source>
        <strain evidence="3">KCTC 52473</strain>
    </source>
</reference>
<dbReference type="Proteomes" id="UP001595478">
    <property type="component" value="Unassembled WGS sequence"/>
</dbReference>
<keyword evidence="3" id="KW-1185">Reference proteome</keyword>
<proteinExistence type="predicted"/>
<dbReference type="InterPro" id="IPR001543">
    <property type="entry name" value="FliN-like_C"/>
</dbReference>
<sequence length="254" mass="28379">MLTRTSVVGRSSQEIVRTKLIGLVESWKKRWFDIPVKVEIEFSQQLFRRIELREGDSLVRTNKQGKTGSIVIQSADESLKQLILLMSKGAFDDSVEADNQVLDRLTKEILDDLANSISMSMPFSFVDSKVPQESIESSVVVNIRIFDITLSIHFDNNVLELMGLLKIPLKAQAIEKSIVEAIQTEKLELDASLDDMSVDIGTLSTLQKGQVLPLTHRLEQSINISVLGRSIPINGYLVKNNTKKAVLATSKELL</sequence>
<dbReference type="SUPFAM" id="SSF101801">
    <property type="entry name" value="Surface presentation of antigens (SPOA)"/>
    <property type="match status" value="1"/>
</dbReference>
<keyword evidence="2" id="KW-0969">Cilium</keyword>
<feature type="domain" description="Flagellar motor switch protein FliN-like C-terminal" evidence="1">
    <location>
        <begin position="182"/>
        <end position="246"/>
    </location>
</feature>